<sequence length="78" mass="8662">MERRITLTDIDRPGEALEVDIIAADETSLTLAVPNTSVQFRLFRHSRQSPYHGSLGGRSYCFVPLAVEARKTVTKGSK</sequence>
<evidence type="ECO:0000313" key="1">
    <source>
        <dbReference type="EMBL" id="ATQ70895.1"/>
    </source>
</evidence>
<evidence type="ECO:0000313" key="2">
    <source>
        <dbReference type="Proteomes" id="UP000230709"/>
    </source>
</evidence>
<gene>
    <name evidence="1" type="ORF">CQW49_22650</name>
</gene>
<keyword evidence="2" id="KW-1185">Reference proteome</keyword>
<accession>A0A2D2D7I3</accession>
<dbReference type="Proteomes" id="UP000230709">
    <property type="component" value="Plasmid pOB3b2"/>
</dbReference>
<dbReference type="EMBL" id="CP023739">
    <property type="protein sequence ID" value="ATQ70895.1"/>
    <property type="molecule type" value="Genomic_DNA"/>
</dbReference>
<dbReference type="KEGG" id="mtw:CQW49_22650"/>
<protein>
    <submittedName>
        <fullName evidence="1">Uncharacterized protein</fullName>
    </submittedName>
</protein>
<organism evidence="1 2">
    <name type="scientific">Methylosinus trichosporium (strain ATCC 35070 / NCIMB 11131 / UNIQEM 75 / OB3b)</name>
    <dbReference type="NCBI Taxonomy" id="595536"/>
    <lineage>
        <taxon>Bacteria</taxon>
        <taxon>Pseudomonadati</taxon>
        <taxon>Pseudomonadota</taxon>
        <taxon>Alphaproteobacteria</taxon>
        <taxon>Hyphomicrobiales</taxon>
        <taxon>Methylocystaceae</taxon>
        <taxon>Methylosinus</taxon>
    </lineage>
</organism>
<dbReference type="AlphaFoldDB" id="A0A2D2D7I3"/>
<reference evidence="2" key="1">
    <citation type="submission" date="2017-10" db="EMBL/GenBank/DDBJ databases">
        <title>Completed PacBio SMRT sequence of Methylosinus trichosporium OB3b reveals presence of a third large plasmid.</title>
        <authorList>
            <person name="Charles T.C."/>
            <person name="Lynch M.D.J."/>
            <person name="Heil J.R."/>
            <person name="Cheng J."/>
        </authorList>
    </citation>
    <scope>NUCLEOTIDE SEQUENCE [LARGE SCALE GENOMIC DNA]</scope>
    <source>
        <strain evidence="2">OB3b</strain>
        <plasmid evidence="2">pob3b2</plasmid>
    </source>
</reference>
<name>A0A2D2D7I3_METT3</name>
<keyword evidence="1" id="KW-0614">Plasmid</keyword>
<proteinExistence type="predicted"/>
<geneLocation type="plasmid" evidence="2">
    <name>pob3b2</name>
</geneLocation>